<dbReference type="PANTHER" id="PTHR10827">
    <property type="entry name" value="RETICULOCALBIN"/>
    <property type="match status" value="1"/>
</dbReference>
<dbReference type="InterPro" id="IPR013320">
    <property type="entry name" value="ConA-like_dom_sf"/>
</dbReference>
<dbReference type="Gene3D" id="2.60.120.200">
    <property type="match status" value="1"/>
</dbReference>
<evidence type="ECO:0000313" key="5">
    <source>
        <dbReference type="EMBL" id="QUE50108.1"/>
    </source>
</evidence>
<dbReference type="KEGG" id="lamb:KBB96_14680"/>
<dbReference type="PROSITE" id="PS00018">
    <property type="entry name" value="EF_HAND_1"/>
    <property type="match status" value="2"/>
</dbReference>
<dbReference type="RefSeq" id="WP_211630197.1">
    <property type="nucleotide sequence ID" value="NZ_CP073100.1"/>
</dbReference>
<keyword evidence="2" id="KW-0677">Repeat</keyword>
<dbReference type="SUPFAM" id="SSF49899">
    <property type="entry name" value="Concanavalin A-like lectins/glucanases"/>
    <property type="match status" value="1"/>
</dbReference>
<dbReference type="SUPFAM" id="SSF47473">
    <property type="entry name" value="EF-hand"/>
    <property type="match status" value="1"/>
</dbReference>
<organism evidence="5 6">
    <name type="scientific">Luteolibacter ambystomatis</name>
    <dbReference type="NCBI Taxonomy" id="2824561"/>
    <lineage>
        <taxon>Bacteria</taxon>
        <taxon>Pseudomonadati</taxon>
        <taxon>Verrucomicrobiota</taxon>
        <taxon>Verrucomicrobiia</taxon>
        <taxon>Verrucomicrobiales</taxon>
        <taxon>Verrucomicrobiaceae</taxon>
        <taxon>Luteolibacter</taxon>
    </lineage>
</organism>
<dbReference type="InterPro" id="IPR018247">
    <property type="entry name" value="EF_Hand_1_Ca_BS"/>
</dbReference>
<feature type="domain" description="EF-hand" evidence="4">
    <location>
        <begin position="188"/>
        <end position="218"/>
    </location>
</feature>
<sequence>MRVLGTITDGVETGRLTKAPMSDRPQHLILSCEVEKWRGKIEEAILPDAFTIDYVRVWQTPAQIEADAKRPEILSPGRAKYLLERMGYFNWLDKNKDRQLAPEEFLSDRKDKIDGEKEFGKFDRNKDKLLSLEEFLFSGNKPIPNLEQAIADVLAEDKPRREAAFKTLDRDQDGSVTKEDYLAPEKEQQREKAGQLFDKYDKDKNGSLGLEEFIREGR</sequence>
<dbReference type="AlphaFoldDB" id="A0A975G799"/>
<evidence type="ECO:0000256" key="1">
    <source>
        <dbReference type="ARBA" id="ARBA00022723"/>
    </source>
</evidence>
<dbReference type="Proteomes" id="UP000676169">
    <property type="component" value="Chromosome"/>
</dbReference>
<evidence type="ECO:0000256" key="3">
    <source>
        <dbReference type="SAM" id="MobiDB-lite"/>
    </source>
</evidence>
<reference evidence="5" key="1">
    <citation type="submission" date="2021-04" db="EMBL/GenBank/DDBJ databases">
        <title>Luteolibacter sp. 32A isolated from the skin of an Anderson's salamander (Ambystoma andersonii).</title>
        <authorList>
            <person name="Spergser J."/>
            <person name="Busse H.-J."/>
        </authorList>
    </citation>
    <scope>NUCLEOTIDE SEQUENCE</scope>
    <source>
        <strain evidence="5">32A</strain>
    </source>
</reference>
<dbReference type="InterPro" id="IPR002048">
    <property type="entry name" value="EF_hand_dom"/>
</dbReference>
<dbReference type="GO" id="GO:0005509">
    <property type="term" value="F:calcium ion binding"/>
    <property type="evidence" value="ECO:0007669"/>
    <property type="project" value="InterPro"/>
</dbReference>
<dbReference type="Pfam" id="PF13499">
    <property type="entry name" value="EF-hand_7"/>
    <property type="match status" value="1"/>
</dbReference>
<dbReference type="EMBL" id="CP073100">
    <property type="protein sequence ID" value="QUE50108.1"/>
    <property type="molecule type" value="Genomic_DNA"/>
</dbReference>
<dbReference type="Gene3D" id="1.10.238.10">
    <property type="entry name" value="EF-hand"/>
    <property type="match status" value="1"/>
</dbReference>
<accession>A0A975G799</accession>
<evidence type="ECO:0000256" key="2">
    <source>
        <dbReference type="ARBA" id="ARBA00022737"/>
    </source>
</evidence>
<dbReference type="PANTHER" id="PTHR10827:SF98">
    <property type="entry name" value="45 KDA CALCIUM-BINDING PROTEIN"/>
    <property type="match status" value="1"/>
</dbReference>
<dbReference type="InterPro" id="IPR011992">
    <property type="entry name" value="EF-hand-dom_pair"/>
</dbReference>
<dbReference type="PROSITE" id="PS50222">
    <property type="entry name" value="EF_HAND_2"/>
    <property type="match status" value="1"/>
</dbReference>
<gene>
    <name evidence="5" type="ORF">KBB96_14680</name>
</gene>
<feature type="region of interest" description="Disordered" evidence="3">
    <location>
        <begin position="165"/>
        <end position="200"/>
    </location>
</feature>
<evidence type="ECO:0000313" key="6">
    <source>
        <dbReference type="Proteomes" id="UP000676169"/>
    </source>
</evidence>
<keyword evidence="6" id="KW-1185">Reference proteome</keyword>
<keyword evidence="1" id="KW-0479">Metal-binding</keyword>
<name>A0A975G799_9BACT</name>
<proteinExistence type="predicted"/>
<evidence type="ECO:0000259" key="4">
    <source>
        <dbReference type="PROSITE" id="PS50222"/>
    </source>
</evidence>
<protein>
    <submittedName>
        <fullName evidence="5">EF-hand domain-containing protein</fullName>
    </submittedName>
</protein>